<gene>
    <name evidence="5" type="ORF">ENQ76_03565</name>
</gene>
<dbReference type="PANTHER" id="PTHR34069:SF3">
    <property type="entry name" value="ACYL-COA:ACYL-COA ALKYLTRANSFERASE"/>
    <property type="match status" value="1"/>
</dbReference>
<dbReference type="InterPro" id="IPR016039">
    <property type="entry name" value="Thiolase-like"/>
</dbReference>
<dbReference type="Gene3D" id="3.40.47.10">
    <property type="match status" value="2"/>
</dbReference>
<dbReference type="Pfam" id="PF00108">
    <property type="entry name" value="Thiolase_N"/>
    <property type="match status" value="1"/>
</dbReference>
<dbReference type="EMBL" id="DSOK01000114">
    <property type="protein sequence ID" value="HEN14531.1"/>
    <property type="molecule type" value="Genomic_DNA"/>
</dbReference>
<evidence type="ECO:0000259" key="4">
    <source>
        <dbReference type="Pfam" id="PF08541"/>
    </source>
</evidence>
<keyword evidence="2" id="KW-0012">Acyltransferase</keyword>
<accession>A0A7C2NVT8</accession>
<dbReference type="AlphaFoldDB" id="A0A7C2NVT8"/>
<feature type="domain" description="Beta-ketoacyl-[acyl-carrier-protein] synthase III C-terminal" evidence="4">
    <location>
        <begin position="288"/>
        <end position="364"/>
    </location>
</feature>
<dbReference type="NCBIfam" id="NF005293">
    <property type="entry name" value="PRK06816.1"/>
    <property type="match status" value="1"/>
</dbReference>
<protein>
    <submittedName>
        <fullName evidence="5">StlD/DarB family beta-ketosynthase</fullName>
    </submittedName>
</protein>
<sequence length="382" mass="42345">MRQAYITGLGAFLPNAPVDNQQIEEVLGKLSARSTQVKQWVLNYNGIETRHYAIDPRTHAVTHTNAEMTRSAVLAALERAGVPYSDLECLACGTSSPDQILPNHGVMVHGLLGGHPLEVASTSGVCCSGMSAFKYAYMNVACGFVQTAVATGSELASVSLRASHFQAEMQKKLEDVQREPMLAFENEFLRWMLSDGAGAAVVSSQPRAHGPSLRIDWMEFVSFADQAPPCMYYGCRKEKDGTWRGMRLVDDPRELVEQGYLSLAQDVEVLRKHLPEGFRQACLRVRDRHPVQPEDIDWLLPHYSSEGFRQPLFDGLAEAGFHIPQERWFSNLKSKGNTGSASIYIILEELLASGRVQRGDRIVCAVPESSRFSFAFLHLTAV</sequence>
<evidence type="ECO:0000256" key="1">
    <source>
        <dbReference type="ARBA" id="ARBA00022679"/>
    </source>
</evidence>
<dbReference type="SUPFAM" id="SSF53901">
    <property type="entry name" value="Thiolase-like"/>
    <property type="match status" value="1"/>
</dbReference>
<dbReference type="InterPro" id="IPR013747">
    <property type="entry name" value="ACP_syn_III_C"/>
</dbReference>
<reference evidence="5" key="1">
    <citation type="journal article" date="2020" name="mSystems">
        <title>Genome- and Community-Level Interaction Insights into Carbon Utilization and Element Cycling Functions of Hydrothermarchaeota in Hydrothermal Sediment.</title>
        <authorList>
            <person name="Zhou Z."/>
            <person name="Liu Y."/>
            <person name="Xu W."/>
            <person name="Pan J."/>
            <person name="Luo Z.H."/>
            <person name="Li M."/>
        </authorList>
    </citation>
    <scope>NUCLEOTIDE SEQUENCE [LARGE SCALE GENOMIC DNA]</scope>
    <source>
        <strain evidence="5">SpSt-339</strain>
    </source>
</reference>
<dbReference type="InterPro" id="IPR020616">
    <property type="entry name" value="Thiolase_N"/>
</dbReference>
<dbReference type="GO" id="GO:0016747">
    <property type="term" value="F:acyltransferase activity, transferring groups other than amino-acyl groups"/>
    <property type="evidence" value="ECO:0007669"/>
    <property type="project" value="InterPro"/>
</dbReference>
<evidence type="ECO:0000256" key="2">
    <source>
        <dbReference type="ARBA" id="ARBA00023315"/>
    </source>
</evidence>
<keyword evidence="1" id="KW-0808">Transferase</keyword>
<organism evidence="5">
    <name type="scientific">Schlesneria paludicola</name>
    <dbReference type="NCBI Taxonomy" id="360056"/>
    <lineage>
        <taxon>Bacteria</taxon>
        <taxon>Pseudomonadati</taxon>
        <taxon>Planctomycetota</taxon>
        <taxon>Planctomycetia</taxon>
        <taxon>Planctomycetales</taxon>
        <taxon>Planctomycetaceae</taxon>
        <taxon>Schlesneria</taxon>
    </lineage>
</organism>
<proteinExistence type="predicted"/>
<evidence type="ECO:0000259" key="3">
    <source>
        <dbReference type="Pfam" id="PF00108"/>
    </source>
</evidence>
<name>A0A7C2NVT8_9PLAN</name>
<feature type="domain" description="Thiolase N-terminal" evidence="3">
    <location>
        <begin position="63"/>
        <end position="181"/>
    </location>
</feature>
<dbReference type="CDD" id="cd00827">
    <property type="entry name" value="init_cond_enzymes"/>
    <property type="match status" value="1"/>
</dbReference>
<dbReference type="PANTHER" id="PTHR34069">
    <property type="entry name" value="3-OXOACYL-[ACYL-CARRIER-PROTEIN] SYNTHASE 3"/>
    <property type="match status" value="1"/>
</dbReference>
<dbReference type="GO" id="GO:0044550">
    <property type="term" value="P:secondary metabolite biosynthetic process"/>
    <property type="evidence" value="ECO:0007669"/>
    <property type="project" value="TreeGrafter"/>
</dbReference>
<evidence type="ECO:0000313" key="5">
    <source>
        <dbReference type="EMBL" id="HEN14531.1"/>
    </source>
</evidence>
<comment type="caution">
    <text evidence="5">The sequence shown here is derived from an EMBL/GenBank/DDBJ whole genome shotgun (WGS) entry which is preliminary data.</text>
</comment>
<dbReference type="Pfam" id="PF08541">
    <property type="entry name" value="ACP_syn_III_C"/>
    <property type="match status" value="1"/>
</dbReference>